<feature type="region of interest" description="Disordered" evidence="2">
    <location>
        <begin position="1"/>
        <end position="60"/>
    </location>
</feature>
<evidence type="ECO:0000256" key="2">
    <source>
        <dbReference type="SAM" id="MobiDB-lite"/>
    </source>
</evidence>
<proteinExistence type="inferred from homology"/>
<sequence length="60" mass="6351">MSIEDRAEATAKNVEGKAQEALGNVTGDPGDQAEGKAKQVEAEATHAKEDVKDEVKKVID</sequence>
<organism evidence="4 5">
    <name type="scientific">Zarconia navalis LEGE 11467</name>
    <dbReference type="NCBI Taxonomy" id="1828826"/>
    <lineage>
        <taxon>Bacteria</taxon>
        <taxon>Bacillati</taxon>
        <taxon>Cyanobacteriota</taxon>
        <taxon>Cyanophyceae</taxon>
        <taxon>Oscillatoriophycideae</taxon>
        <taxon>Oscillatoriales</taxon>
        <taxon>Oscillatoriales incertae sedis</taxon>
        <taxon>Zarconia</taxon>
        <taxon>Zarconia navalis</taxon>
    </lineage>
</organism>
<feature type="compositionally biased region" description="Basic and acidic residues" evidence="2">
    <location>
        <begin position="33"/>
        <end position="60"/>
    </location>
</feature>
<evidence type="ECO:0000256" key="1">
    <source>
        <dbReference type="ARBA" id="ARBA00009129"/>
    </source>
</evidence>
<evidence type="ECO:0000259" key="3">
    <source>
        <dbReference type="Pfam" id="PF05532"/>
    </source>
</evidence>
<dbReference type="InterPro" id="IPR008462">
    <property type="entry name" value="CsbD"/>
</dbReference>
<name>A0A928VXD5_9CYAN</name>
<dbReference type="Pfam" id="PF05532">
    <property type="entry name" value="CsbD"/>
    <property type="match status" value="1"/>
</dbReference>
<dbReference type="SUPFAM" id="SSF69047">
    <property type="entry name" value="Hypothetical protein YjbJ"/>
    <property type="match status" value="1"/>
</dbReference>
<dbReference type="Gene3D" id="1.10.1470.10">
    <property type="entry name" value="YjbJ"/>
    <property type="match status" value="1"/>
</dbReference>
<feature type="compositionally biased region" description="Basic and acidic residues" evidence="2">
    <location>
        <begin position="1"/>
        <end position="18"/>
    </location>
</feature>
<protein>
    <submittedName>
        <fullName evidence="4">CsbD family protein</fullName>
    </submittedName>
</protein>
<evidence type="ECO:0000313" key="4">
    <source>
        <dbReference type="EMBL" id="MBE9039898.1"/>
    </source>
</evidence>
<dbReference type="EMBL" id="JADEXN010000040">
    <property type="protein sequence ID" value="MBE9039898.1"/>
    <property type="molecule type" value="Genomic_DNA"/>
</dbReference>
<dbReference type="InterPro" id="IPR036629">
    <property type="entry name" value="YjbJ_sf"/>
</dbReference>
<dbReference type="AlphaFoldDB" id="A0A928VXD5"/>
<comment type="similarity">
    <text evidence="1">Belongs to the UPF0337 (CsbD) family.</text>
</comment>
<dbReference type="RefSeq" id="WP_264320157.1">
    <property type="nucleotide sequence ID" value="NZ_JADEXN010000040.1"/>
</dbReference>
<keyword evidence="5" id="KW-1185">Reference proteome</keyword>
<accession>A0A928VXD5</accession>
<gene>
    <name evidence="4" type="ORF">IQ235_03715</name>
</gene>
<dbReference type="Proteomes" id="UP000621799">
    <property type="component" value="Unassembled WGS sequence"/>
</dbReference>
<reference evidence="4" key="1">
    <citation type="submission" date="2020-10" db="EMBL/GenBank/DDBJ databases">
        <authorList>
            <person name="Castelo-Branco R."/>
            <person name="Eusebio N."/>
            <person name="Adriana R."/>
            <person name="Vieira A."/>
            <person name="Brugerolle De Fraissinette N."/>
            <person name="Rezende De Castro R."/>
            <person name="Schneider M.P."/>
            <person name="Vasconcelos V."/>
            <person name="Leao P.N."/>
        </authorList>
    </citation>
    <scope>NUCLEOTIDE SEQUENCE</scope>
    <source>
        <strain evidence="4">LEGE 11467</strain>
    </source>
</reference>
<feature type="domain" description="CsbD-like" evidence="3">
    <location>
        <begin position="5"/>
        <end position="57"/>
    </location>
</feature>
<evidence type="ECO:0000313" key="5">
    <source>
        <dbReference type="Proteomes" id="UP000621799"/>
    </source>
</evidence>
<comment type="caution">
    <text evidence="4">The sequence shown here is derived from an EMBL/GenBank/DDBJ whole genome shotgun (WGS) entry which is preliminary data.</text>
</comment>